<gene>
    <name evidence="2" type="ORF">O2N63_01810</name>
</gene>
<accession>A0ABT4VX41</accession>
<dbReference type="Proteomes" id="UP001528040">
    <property type="component" value="Unassembled WGS sequence"/>
</dbReference>
<name>A0ABT4VX41_9RHOB</name>
<evidence type="ECO:0000313" key="2">
    <source>
        <dbReference type="EMBL" id="MDA5092818.1"/>
    </source>
</evidence>
<dbReference type="RefSeq" id="WP_271052383.1">
    <property type="nucleotide sequence ID" value="NZ_JAQIIO010000001.1"/>
</dbReference>
<feature type="region of interest" description="Disordered" evidence="1">
    <location>
        <begin position="42"/>
        <end position="64"/>
    </location>
</feature>
<proteinExistence type="predicted"/>
<keyword evidence="3" id="KW-1185">Reference proteome</keyword>
<reference evidence="2 3" key="1">
    <citation type="submission" date="2023-01" db="EMBL/GenBank/DDBJ databases">
        <authorList>
            <person name="Yoon J.-W."/>
        </authorList>
    </citation>
    <scope>NUCLEOTIDE SEQUENCE [LARGE SCALE GENOMIC DNA]</scope>
    <source>
        <strain evidence="2 3">KMU-50</strain>
    </source>
</reference>
<evidence type="ECO:0000313" key="3">
    <source>
        <dbReference type="Proteomes" id="UP001528040"/>
    </source>
</evidence>
<organism evidence="2 3">
    <name type="scientific">Aliiroseovarius salicola</name>
    <dbReference type="NCBI Taxonomy" id="3009082"/>
    <lineage>
        <taxon>Bacteria</taxon>
        <taxon>Pseudomonadati</taxon>
        <taxon>Pseudomonadota</taxon>
        <taxon>Alphaproteobacteria</taxon>
        <taxon>Rhodobacterales</taxon>
        <taxon>Paracoccaceae</taxon>
        <taxon>Aliiroseovarius</taxon>
    </lineage>
</organism>
<protein>
    <submittedName>
        <fullName evidence="2">Uncharacterized protein</fullName>
    </submittedName>
</protein>
<evidence type="ECO:0000256" key="1">
    <source>
        <dbReference type="SAM" id="MobiDB-lite"/>
    </source>
</evidence>
<comment type="caution">
    <text evidence="2">The sequence shown here is derived from an EMBL/GenBank/DDBJ whole genome shotgun (WGS) entry which is preliminary data.</text>
</comment>
<sequence>MNKQLKSLGEISNMILDLKLAELQRITQQITALQDKNQQLDAARQSRGEVVTEQSNPDPARFSGQDEAWSYWASEQRRAHNMELALLYAEREEVLSQARTAFGRAKVIKTLMAQSNSTSRQ</sequence>
<dbReference type="EMBL" id="JAQIIO010000001">
    <property type="protein sequence ID" value="MDA5092818.1"/>
    <property type="molecule type" value="Genomic_DNA"/>
</dbReference>